<evidence type="ECO:0000313" key="2">
    <source>
        <dbReference type="EMBL" id="RCW35265.1"/>
    </source>
</evidence>
<name>A0A2T0XB77_9BACT</name>
<protein>
    <submittedName>
        <fullName evidence="2">Putative DNA-binding protein</fullName>
    </submittedName>
</protein>
<accession>A0A2T0XB77</accession>
<dbReference type="InterPro" id="IPR038461">
    <property type="entry name" value="Schlafen_AlbA_2_dom_sf"/>
</dbReference>
<feature type="domain" description="Schlafen AlbA-2" evidence="1">
    <location>
        <begin position="16"/>
        <end position="126"/>
    </location>
</feature>
<dbReference type="PANTHER" id="PTHR30595:SF6">
    <property type="entry name" value="SCHLAFEN ALBA-2 DOMAIN-CONTAINING PROTEIN"/>
    <property type="match status" value="1"/>
</dbReference>
<dbReference type="STRING" id="1168289.GCA_000259075_02088"/>
<keyword evidence="2" id="KW-0238">DNA-binding</keyword>
<dbReference type="Proteomes" id="UP000252733">
    <property type="component" value="Unassembled WGS sequence"/>
</dbReference>
<comment type="caution">
    <text evidence="2">The sequence shown here is derived from an EMBL/GenBank/DDBJ whole genome shotgun (WGS) entry which is preliminary data.</text>
</comment>
<dbReference type="PANTHER" id="PTHR30595">
    <property type="entry name" value="GLPR-RELATED TRANSCRIPTIONAL REPRESSOR"/>
    <property type="match status" value="1"/>
</dbReference>
<dbReference type="Pfam" id="PF04326">
    <property type="entry name" value="SLFN_AlbA_2"/>
    <property type="match status" value="1"/>
</dbReference>
<dbReference type="EMBL" id="QPIZ01000010">
    <property type="protein sequence ID" value="RCW35265.1"/>
    <property type="molecule type" value="Genomic_DNA"/>
</dbReference>
<reference evidence="2 3" key="1">
    <citation type="submission" date="2018-07" db="EMBL/GenBank/DDBJ databases">
        <title>Freshwater and sediment microbial communities from various areas in North America, analyzing microbe dynamics in response to fracking.</title>
        <authorList>
            <person name="Lamendella R."/>
        </authorList>
    </citation>
    <scope>NUCLEOTIDE SEQUENCE [LARGE SCALE GENOMIC DNA]</scope>
    <source>
        <strain evidence="2 3">160A</strain>
    </source>
</reference>
<gene>
    <name evidence="2" type="ORF">DFO77_11030</name>
</gene>
<sequence>MKNYIQRLIAEGEHVQQDFKYAINDSRKIARSLAAFANTEGGRLLVGVKDNGRVAGVSSDEEFYMVDAAATRYCRPPVQFESHEHILDGKTVVEIIVPKSERKPHKAPTKDGKYKVYVRVEDQNLLANQILLKVWLRQKKNKGTFFQLKEPEQLLLTRLNNEEPYITHSKFARIAGISRRKAEKILVNLIVMGIIDIKLTENGAFYFLKEAPVENKEKETPDASPVFKTIR</sequence>
<dbReference type="OrthoDB" id="9810282at2"/>
<dbReference type="GO" id="GO:0003677">
    <property type="term" value="F:DNA binding"/>
    <property type="evidence" value="ECO:0007669"/>
    <property type="project" value="UniProtKB-KW"/>
</dbReference>
<dbReference type="Gene3D" id="3.30.950.30">
    <property type="entry name" value="Schlafen, AAA domain"/>
    <property type="match status" value="1"/>
</dbReference>
<proteinExistence type="predicted"/>
<evidence type="ECO:0000313" key="3">
    <source>
        <dbReference type="Proteomes" id="UP000252733"/>
    </source>
</evidence>
<evidence type="ECO:0000259" key="1">
    <source>
        <dbReference type="Pfam" id="PF04326"/>
    </source>
</evidence>
<organism evidence="2 3">
    <name type="scientific">Marinilabilia salmonicolor</name>
    <dbReference type="NCBI Taxonomy" id="989"/>
    <lineage>
        <taxon>Bacteria</taxon>
        <taxon>Pseudomonadati</taxon>
        <taxon>Bacteroidota</taxon>
        <taxon>Bacteroidia</taxon>
        <taxon>Marinilabiliales</taxon>
        <taxon>Marinilabiliaceae</taxon>
        <taxon>Marinilabilia</taxon>
    </lineage>
</organism>
<dbReference type="AlphaFoldDB" id="A0A2T0XB77"/>
<keyword evidence="3" id="KW-1185">Reference proteome</keyword>
<dbReference type="InterPro" id="IPR007421">
    <property type="entry name" value="Schlafen_AlbA_2_dom"/>
</dbReference>
<dbReference type="RefSeq" id="WP_106154095.1">
    <property type="nucleotide sequence ID" value="NZ_PVTS01000016.1"/>
</dbReference>